<organism evidence="2 3">
    <name type="scientific">Protopolystoma xenopodis</name>
    <dbReference type="NCBI Taxonomy" id="117903"/>
    <lineage>
        <taxon>Eukaryota</taxon>
        <taxon>Metazoa</taxon>
        <taxon>Spiralia</taxon>
        <taxon>Lophotrochozoa</taxon>
        <taxon>Platyhelminthes</taxon>
        <taxon>Monogenea</taxon>
        <taxon>Polyopisthocotylea</taxon>
        <taxon>Polystomatidea</taxon>
        <taxon>Polystomatidae</taxon>
        <taxon>Protopolystoma</taxon>
    </lineage>
</organism>
<dbReference type="OrthoDB" id="62798at2759"/>
<evidence type="ECO:0000313" key="3">
    <source>
        <dbReference type="Proteomes" id="UP000784294"/>
    </source>
</evidence>
<name>A0A3S5AAN2_9PLAT</name>
<evidence type="ECO:0008006" key="4">
    <source>
        <dbReference type="Google" id="ProtNLM"/>
    </source>
</evidence>
<evidence type="ECO:0000256" key="1">
    <source>
        <dbReference type="SAM" id="MobiDB-lite"/>
    </source>
</evidence>
<comment type="caution">
    <text evidence="2">The sequence shown here is derived from an EMBL/GenBank/DDBJ whole genome shotgun (WGS) entry which is preliminary data.</text>
</comment>
<reference evidence="2" key="1">
    <citation type="submission" date="2018-11" db="EMBL/GenBank/DDBJ databases">
        <authorList>
            <consortium name="Pathogen Informatics"/>
        </authorList>
    </citation>
    <scope>NUCLEOTIDE SEQUENCE</scope>
</reference>
<dbReference type="Proteomes" id="UP000784294">
    <property type="component" value="Unassembled WGS sequence"/>
</dbReference>
<proteinExistence type="predicted"/>
<sequence length="114" mass="13461">MVHRDFALDHHLNLDKKIDKRSPTPSRKHPVRGPPSEVEQKFPISRSINKPVQHPEAHLLLYTALPEYHHSDHRPVIAKFNFAIPDRWFCLPVHFLEPSSYSKFLNFWHISLII</sequence>
<dbReference type="EMBL" id="CAAALY010066556">
    <property type="protein sequence ID" value="VEL24221.1"/>
    <property type="molecule type" value="Genomic_DNA"/>
</dbReference>
<accession>A0A3S5AAN2</accession>
<evidence type="ECO:0000313" key="2">
    <source>
        <dbReference type="EMBL" id="VEL24221.1"/>
    </source>
</evidence>
<feature type="region of interest" description="Disordered" evidence="1">
    <location>
        <begin position="14"/>
        <end position="50"/>
    </location>
</feature>
<dbReference type="AlphaFoldDB" id="A0A3S5AAN2"/>
<gene>
    <name evidence="2" type="ORF">PXEA_LOCUS17661</name>
</gene>
<protein>
    <recommendedName>
        <fullName evidence="4">Inositol polyphosphate-related phosphatase domain-containing protein</fullName>
    </recommendedName>
</protein>
<keyword evidence="3" id="KW-1185">Reference proteome</keyword>